<proteinExistence type="predicted"/>
<feature type="transmembrane region" description="Helical" evidence="5">
    <location>
        <begin position="232"/>
        <end position="249"/>
    </location>
</feature>
<evidence type="ECO:0000313" key="6">
    <source>
        <dbReference type="EMBL" id="CAE0750967.1"/>
    </source>
</evidence>
<dbReference type="AlphaFoldDB" id="A0A7S4B1P2"/>
<dbReference type="PANTHER" id="PTHR30238:SF0">
    <property type="entry name" value="THYLAKOID MEMBRANE PROTEIN TERC, CHLOROPLASTIC"/>
    <property type="match status" value="1"/>
</dbReference>
<evidence type="ECO:0000256" key="1">
    <source>
        <dbReference type="ARBA" id="ARBA00004141"/>
    </source>
</evidence>
<dbReference type="PANTHER" id="PTHR30238">
    <property type="entry name" value="MEMBRANE BOUND PREDICTED REDOX MODULATOR"/>
    <property type="match status" value="1"/>
</dbReference>
<dbReference type="InterPro" id="IPR005496">
    <property type="entry name" value="Integral_membrane_TerC"/>
</dbReference>
<evidence type="ECO:0000256" key="4">
    <source>
        <dbReference type="ARBA" id="ARBA00023136"/>
    </source>
</evidence>
<evidence type="ECO:0000256" key="5">
    <source>
        <dbReference type="SAM" id="Phobius"/>
    </source>
</evidence>
<evidence type="ECO:0008006" key="7">
    <source>
        <dbReference type="Google" id="ProtNLM"/>
    </source>
</evidence>
<feature type="transmembrane region" description="Helical" evidence="5">
    <location>
        <begin position="43"/>
        <end position="63"/>
    </location>
</feature>
<feature type="transmembrane region" description="Helical" evidence="5">
    <location>
        <begin position="110"/>
        <end position="131"/>
    </location>
</feature>
<name>A0A7S4B1P2_CHRCT</name>
<comment type="subcellular location">
    <subcellularLocation>
        <location evidence="1">Membrane</location>
        <topology evidence="1">Multi-pass membrane protein</topology>
    </subcellularLocation>
</comment>
<feature type="transmembrane region" description="Helical" evidence="5">
    <location>
        <begin position="291"/>
        <end position="310"/>
    </location>
</feature>
<evidence type="ECO:0000256" key="2">
    <source>
        <dbReference type="ARBA" id="ARBA00022692"/>
    </source>
</evidence>
<dbReference type="Pfam" id="PF03741">
    <property type="entry name" value="TerC"/>
    <property type="match status" value="1"/>
</dbReference>
<protein>
    <recommendedName>
        <fullName evidence="7">Integral membrane protein TerC</fullName>
    </recommendedName>
</protein>
<organism evidence="6">
    <name type="scientific">Chrysotila carterae</name>
    <name type="common">Marine alga</name>
    <name type="synonym">Syracosphaera carterae</name>
    <dbReference type="NCBI Taxonomy" id="13221"/>
    <lineage>
        <taxon>Eukaryota</taxon>
        <taxon>Haptista</taxon>
        <taxon>Haptophyta</taxon>
        <taxon>Prymnesiophyceae</taxon>
        <taxon>Isochrysidales</taxon>
        <taxon>Isochrysidaceae</taxon>
        <taxon>Chrysotila</taxon>
    </lineage>
</organism>
<dbReference type="GO" id="GO:0016020">
    <property type="term" value="C:membrane"/>
    <property type="evidence" value="ECO:0007669"/>
    <property type="project" value="UniProtKB-SubCell"/>
</dbReference>
<feature type="transmembrane region" description="Helical" evidence="5">
    <location>
        <begin position="138"/>
        <end position="155"/>
    </location>
</feature>
<keyword evidence="2 5" id="KW-0812">Transmembrane</keyword>
<sequence>MPGADDELLPFLAEGTPEGKLRNAGMLPSAVPSAQPGPACRAAVVRGLSTAAGSTAAMGIIIFRLRGSDGAMLFLASYLMELSLSVDNMFAFYLIFNFYSCPAQCQGPVLFWGIIGAIALRAAVLLLGVAIISAAKPLMLLFAAALIVSAVQMISSGSDDDGDLEENRVVRCVRWMRVPVTSDYHGARFFVVEEGVLRATPLLLVLATIELSDIVFAVDSVPAVLGMSNDPLIAYSAVMCAVLCLRSIYTVTVMLMKSFQYLQYAVALLLLFIGVKIVLDVVAGITMPTYLSLAVIGATLAAGILASFVASREPKRSTERDLNDHL</sequence>
<keyword evidence="4 5" id="KW-0472">Membrane</keyword>
<evidence type="ECO:0000256" key="3">
    <source>
        <dbReference type="ARBA" id="ARBA00022989"/>
    </source>
</evidence>
<reference evidence="6" key="1">
    <citation type="submission" date="2021-01" db="EMBL/GenBank/DDBJ databases">
        <authorList>
            <person name="Corre E."/>
            <person name="Pelletier E."/>
            <person name="Niang G."/>
            <person name="Scheremetjew M."/>
            <person name="Finn R."/>
            <person name="Kale V."/>
            <person name="Holt S."/>
            <person name="Cochrane G."/>
            <person name="Meng A."/>
            <person name="Brown T."/>
            <person name="Cohen L."/>
        </authorList>
    </citation>
    <scope>NUCLEOTIDE SEQUENCE</scope>
    <source>
        <strain evidence="6">CCMP645</strain>
    </source>
</reference>
<accession>A0A7S4B1P2</accession>
<gene>
    <name evidence="6" type="ORF">PCAR00345_LOCUS3552</name>
</gene>
<feature type="transmembrane region" description="Helical" evidence="5">
    <location>
        <begin position="261"/>
        <end position="279"/>
    </location>
</feature>
<keyword evidence="3 5" id="KW-1133">Transmembrane helix</keyword>
<feature type="transmembrane region" description="Helical" evidence="5">
    <location>
        <begin position="75"/>
        <end position="98"/>
    </location>
</feature>
<dbReference type="NCBIfam" id="TIGR03718">
    <property type="entry name" value="R_switched_Alx"/>
    <property type="match status" value="1"/>
</dbReference>
<dbReference type="EMBL" id="HBIZ01006205">
    <property type="protein sequence ID" value="CAE0750967.1"/>
    <property type="molecule type" value="Transcribed_RNA"/>
</dbReference>
<dbReference type="InterPro" id="IPR022369">
    <property type="entry name" value="Integral_membrane_TerC_rswitch"/>
</dbReference>